<gene>
    <name evidence="2" type="ORF">PIB30_006171</name>
</gene>
<reference evidence="2 3" key="1">
    <citation type="journal article" date="2023" name="Plants (Basel)">
        <title>Bridging the Gap: Combining Genomics and Transcriptomics Approaches to Understand Stylosanthes scabra, an Orphan Legume from the Brazilian Caatinga.</title>
        <authorList>
            <person name="Ferreira-Neto J.R.C."/>
            <person name="da Silva M.D."/>
            <person name="Binneck E."/>
            <person name="de Melo N.F."/>
            <person name="da Silva R.H."/>
            <person name="de Melo A.L.T.M."/>
            <person name="Pandolfi V."/>
            <person name="Bustamante F.O."/>
            <person name="Brasileiro-Vidal A.C."/>
            <person name="Benko-Iseppon A.M."/>
        </authorList>
    </citation>
    <scope>NUCLEOTIDE SEQUENCE [LARGE SCALE GENOMIC DNA]</scope>
    <source>
        <tissue evidence="2">Leaves</tissue>
    </source>
</reference>
<evidence type="ECO:0000256" key="1">
    <source>
        <dbReference type="SAM" id="MobiDB-lite"/>
    </source>
</evidence>
<dbReference type="PANTHER" id="PTHR33199:SF14">
    <property type="entry name" value="MAC_PERFORIN DOMAIN PROTEIN"/>
    <property type="match status" value="1"/>
</dbReference>
<evidence type="ECO:0008006" key="4">
    <source>
        <dbReference type="Google" id="ProtNLM"/>
    </source>
</evidence>
<name>A0ABU6X504_9FABA</name>
<dbReference type="InterPro" id="IPR044663">
    <property type="entry name" value="CAD1/NSL1-like"/>
</dbReference>
<keyword evidence="3" id="KW-1185">Reference proteome</keyword>
<organism evidence="2 3">
    <name type="scientific">Stylosanthes scabra</name>
    <dbReference type="NCBI Taxonomy" id="79078"/>
    <lineage>
        <taxon>Eukaryota</taxon>
        <taxon>Viridiplantae</taxon>
        <taxon>Streptophyta</taxon>
        <taxon>Embryophyta</taxon>
        <taxon>Tracheophyta</taxon>
        <taxon>Spermatophyta</taxon>
        <taxon>Magnoliopsida</taxon>
        <taxon>eudicotyledons</taxon>
        <taxon>Gunneridae</taxon>
        <taxon>Pentapetalae</taxon>
        <taxon>rosids</taxon>
        <taxon>fabids</taxon>
        <taxon>Fabales</taxon>
        <taxon>Fabaceae</taxon>
        <taxon>Papilionoideae</taxon>
        <taxon>50 kb inversion clade</taxon>
        <taxon>dalbergioids sensu lato</taxon>
        <taxon>Dalbergieae</taxon>
        <taxon>Pterocarpus clade</taxon>
        <taxon>Stylosanthes</taxon>
    </lineage>
</organism>
<sequence>MVTGAQLNVEKKCLLLRLRFSKVIGATLQKPPQWDQSSNIGQFSRKYGGILAFISKEGQRGHPKPGDKTIGSNTYSAARPTPVHTPKLQRFVDTTEMIRGPEDTPGYWVVSGARLSVQNGKINLLVKYSLLSFVVQCETKASEQCFNKSPA</sequence>
<accession>A0ABU6X504</accession>
<dbReference type="EMBL" id="JASCZI010211461">
    <property type="protein sequence ID" value="MED6192028.1"/>
    <property type="molecule type" value="Genomic_DNA"/>
</dbReference>
<feature type="region of interest" description="Disordered" evidence="1">
    <location>
        <begin position="57"/>
        <end position="79"/>
    </location>
</feature>
<feature type="compositionally biased region" description="Basic and acidic residues" evidence="1">
    <location>
        <begin position="57"/>
        <end position="67"/>
    </location>
</feature>
<proteinExistence type="predicted"/>
<evidence type="ECO:0000313" key="3">
    <source>
        <dbReference type="Proteomes" id="UP001341840"/>
    </source>
</evidence>
<comment type="caution">
    <text evidence="2">The sequence shown here is derived from an EMBL/GenBank/DDBJ whole genome shotgun (WGS) entry which is preliminary data.</text>
</comment>
<protein>
    <recommendedName>
        <fullName evidence="4">MACPF domain-containing protein</fullName>
    </recommendedName>
</protein>
<dbReference type="Proteomes" id="UP001341840">
    <property type="component" value="Unassembled WGS sequence"/>
</dbReference>
<evidence type="ECO:0000313" key="2">
    <source>
        <dbReference type="EMBL" id="MED6192028.1"/>
    </source>
</evidence>
<dbReference type="PANTHER" id="PTHR33199">
    <property type="entry name" value="MACPF DOMAIN-CONTAINING PROTEIN CAD1"/>
    <property type="match status" value="1"/>
</dbReference>